<evidence type="ECO:0000256" key="3">
    <source>
        <dbReference type="ARBA" id="ARBA00004496"/>
    </source>
</evidence>
<keyword evidence="6" id="KW-0479">Metal-binding</keyword>
<feature type="compositionally biased region" description="Basic and acidic residues" evidence="8">
    <location>
        <begin position="16"/>
        <end position="25"/>
    </location>
</feature>
<evidence type="ECO:0000259" key="9">
    <source>
        <dbReference type="SMART" id="SM01272"/>
    </source>
</evidence>
<dbReference type="Proteomes" id="UP001642484">
    <property type="component" value="Unassembled WGS sequence"/>
</dbReference>
<comment type="cofactor">
    <cofactor evidence="1">
        <name>Mn(2+)</name>
        <dbReference type="ChEBI" id="CHEBI:29035"/>
    </cofactor>
</comment>
<evidence type="ECO:0000313" key="10">
    <source>
        <dbReference type="EMBL" id="CAK9032699.1"/>
    </source>
</evidence>
<dbReference type="EMBL" id="CAXAMN010010779">
    <property type="protein sequence ID" value="CAK9032699.1"/>
    <property type="molecule type" value="Genomic_DNA"/>
</dbReference>
<dbReference type="PANTHER" id="PTHR12271">
    <property type="entry name" value="POLY A POLYMERASE CID PAP -RELATED"/>
    <property type="match status" value="1"/>
</dbReference>
<dbReference type="Gene3D" id="1.10.1410.10">
    <property type="match status" value="1"/>
</dbReference>
<evidence type="ECO:0000256" key="2">
    <source>
        <dbReference type="ARBA" id="ARBA00001946"/>
    </source>
</evidence>
<evidence type="ECO:0000256" key="7">
    <source>
        <dbReference type="ARBA" id="ARBA00022842"/>
    </source>
</evidence>
<dbReference type="Gene3D" id="3.30.460.10">
    <property type="entry name" value="Beta Polymerase, domain 2"/>
    <property type="match status" value="1"/>
</dbReference>
<gene>
    <name evidence="10" type="ORF">CCMP2556_LOCUS18768</name>
</gene>
<comment type="cofactor">
    <cofactor evidence="2">
        <name>Mg(2+)</name>
        <dbReference type="ChEBI" id="CHEBI:18420"/>
    </cofactor>
</comment>
<sequence length="724" mass="81795">MDRFEFESFEAVFDETPPRLKGEGKGKRRGTRGSKDQKAPAENGRSWQAESESSWKEDPWIDTDPWKQEDPLQKEDPWKKEQAEDWKQNGSYTEVNDKDKDHSHWQADPWIVNDPWDQGKEKKDSRQEDPWVDGHDPWKKGAQGWSNSRPQGKKGNAFMQSIQKVISQPTPNHNRAQRATKAAKADQAELEVDPIFENDPWSKEGKKSTEDEVGRPLQPWQPEKAPKDPEAKQKLFLEAALGPLDGPPEKWDQFKVNNELFGVTSTYDETLYTTKLDMSQVRPEVVQKAETVSREIAAAQVESISSEDEEAHFAAVPRAPPAPRAPRRFHDQGSGPQLQDQSKIDLLNALISQKKPNFETDADGNAAVQAVLVRVQAAVTAAKLDGAVKTFGSCATPLKSSGSDLDLAYTGTIKDPSPTGQVSYLASMVNPLKDLGFQDITKVFSSSTPLLKFFDPDGQLEVDFLIKNDLGIRNSHLLDTYCRCDPRVPVLGRLVKDWAKCHELVSVPDGCLNSYAYMLMVIHYLQSLQPPVVPNLQQDWPEWETDSHPVSDLKWGMENICETRFFDKVDELRRNPSANDTSDAELLIGFFNYYGWVFDWSENAVCIRLNGPGRFVDKFSLHPRVADAEQWHIEDPFDVRHNLAKHCTAAGRKRILRAMRHASSHLASAKLTDVCGPKAHRSWFLKCKVDASLSAEALLEKFSGYELLRPPLRPPQRYTTELEG</sequence>
<name>A0ABP0L0S7_9DINO</name>
<protein>
    <recommendedName>
        <fullName evidence="9">LsmAD domain-containing protein</fullName>
    </recommendedName>
</protein>
<feature type="domain" description="LsmAD" evidence="9">
    <location>
        <begin position="261"/>
        <end position="319"/>
    </location>
</feature>
<dbReference type="InterPro" id="IPR043519">
    <property type="entry name" value="NT_sf"/>
</dbReference>
<feature type="region of interest" description="Disordered" evidence="8">
    <location>
        <begin position="318"/>
        <end position="339"/>
    </location>
</feature>
<dbReference type="Pfam" id="PF06741">
    <property type="entry name" value="LsmAD"/>
    <property type="match status" value="1"/>
</dbReference>
<dbReference type="InterPro" id="IPR009604">
    <property type="entry name" value="LsmAD_domain"/>
</dbReference>
<dbReference type="SUPFAM" id="SSF81301">
    <property type="entry name" value="Nucleotidyltransferase"/>
    <property type="match status" value="1"/>
</dbReference>
<keyword evidence="4" id="KW-0963">Cytoplasm</keyword>
<feature type="region of interest" description="Disordered" evidence="8">
    <location>
        <begin position="168"/>
        <end position="230"/>
    </location>
</feature>
<keyword evidence="11" id="KW-1185">Reference proteome</keyword>
<evidence type="ECO:0000313" key="11">
    <source>
        <dbReference type="Proteomes" id="UP001642484"/>
    </source>
</evidence>
<comment type="caution">
    <text evidence="10">The sequence shown here is derived from an EMBL/GenBank/DDBJ whole genome shotgun (WGS) entry which is preliminary data.</text>
</comment>
<keyword evidence="7" id="KW-0460">Magnesium</keyword>
<dbReference type="SMART" id="SM01272">
    <property type="entry name" value="LsmAD"/>
    <property type="match status" value="1"/>
</dbReference>
<evidence type="ECO:0000256" key="8">
    <source>
        <dbReference type="SAM" id="MobiDB-lite"/>
    </source>
</evidence>
<comment type="subcellular location">
    <subcellularLocation>
        <location evidence="3">Cytoplasm</location>
    </subcellularLocation>
</comment>
<evidence type="ECO:0000256" key="1">
    <source>
        <dbReference type="ARBA" id="ARBA00001936"/>
    </source>
</evidence>
<feature type="region of interest" description="Disordered" evidence="8">
    <location>
        <begin position="1"/>
        <end position="154"/>
    </location>
</feature>
<reference evidence="10 11" key="1">
    <citation type="submission" date="2024-02" db="EMBL/GenBank/DDBJ databases">
        <authorList>
            <person name="Chen Y."/>
            <person name="Shah S."/>
            <person name="Dougan E. K."/>
            <person name="Thang M."/>
            <person name="Chan C."/>
        </authorList>
    </citation>
    <scope>NUCLEOTIDE SEQUENCE [LARGE SCALE GENOMIC DNA]</scope>
</reference>
<evidence type="ECO:0000256" key="4">
    <source>
        <dbReference type="ARBA" id="ARBA00022490"/>
    </source>
</evidence>
<evidence type="ECO:0000256" key="5">
    <source>
        <dbReference type="ARBA" id="ARBA00022679"/>
    </source>
</evidence>
<dbReference type="PANTHER" id="PTHR12271:SF40">
    <property type="entry name" value="POLY(A) RNA POLYMERASE GLD2"/>
    <property type="match status" value="1"/>
</dbReference>
<accession>A0ABP0L0S7</accession>
<proteinExistence type="predicted"/>
<organism evidence="10 11">
    <name type="scientific">Durusdinium trenchii</name>
    <dbReference type="NCBI Taxonomy" id="1381693"/>
    <lineage>
        <taxon>Eukaryota</taxon>
        <taxon>Sar</taxon>
        <taxon>Alveolata</taxon>
        <taxon>Dinophyceae</taxon>
        <taxon>Suessiales</taxon>
        <taxon>Symbiodiniaceae</taxon>
        <taxon>Durusdinium</taxon>
    </lineage>
</organism>
<evidence type="ECO:0000256" key="6">
    <source>
        <dbReference type="ARBA" id="ARBA00022723"/>
    </source>
</evidence>
<dbReference type="Pfam" id="PF22600">
    <property type="entry name" value="MTPAP-like_central"/>
    <property type="match status" value="1"/>
</dbReference>
<feature type="compositionally biased region" description="Basic and acidic residues" evidence="8">
    <location>
        <begin position="95"/>
        <end position="105"/>
    </location>
</feature>
<dbReference type="CDD" id="cd05402">
    <property type="entry name" value="NT_PAP_TUTase"/>
    <property type="match status" value="1"/>
</dbReference>
<feature type="compositionally biased region" description="Basic and acidic residues" evidence="8">
    <location>
        <begin position="53"/>
        <end position="87"/>
    </location>
</feature>
<feature type="compositionally biased region" description="Basic and acidic residues" evidence="8">
    <location>
        <begin position="200"/>
        <end position="214"/>
    </location>
</feature>
<feature type="compositionally biased region" description="Basic and acidic residues" evidence="8">
    <location>
        <begin position="117"/>
        <end position="139"/>
    </location>
</feature>
<dbReference type="InterPro" id="IPR002058">
    <property type="entry name" value="PAP_assoc"/>
</dbReference>
<dbReference type="InterPro" id="IPR054708">
    <property type="entry name" value="MTPAP-like_central"/>
</dbReference>
<keyword evidence="5" id="KW-0808">Transferase</keyword>
<dbReference type="SUPFAM" id="SSF81631">
    <property type="entry name" value="PAP/OAS1 substrate-binding domain"/>
    <property type="match status" value="1"/>
</dbReference>
<dbReference type="Pfam" id="PF03828">
    <property type="entry name" value="PAP_assoc"/>
    <property type="match status" value="1"/>
</dbReference>